<proteinExistence type="predicted"/>
<evidence type="ECO:0000313" key="1">
    <source>
        <dbReference type="EMBL" id="UFX99757.1"/>
    </source>
</evidence>
<sequence>MNNVIIIIMEDIYYKILGANFNQKGYQYHKGLNVLDKPFENNGSCVPGGLYFTNIENIFKFINYGVYLVKVTIPEDAQMVKDPDNDKWRADKIIISDEKDLREIDTIKYLIEQGADIKRDYHFVLDFTINNNLHKMLEYILTICKDIKINLSVPSVLPIYSTDMAKVLINHKAKLSTYFVNQIIEHYDLEIIKIIVKQDDPTGLIYYIYNMAVKINDLNIVKILYENNSEIKNMYELNSGVFKLALAQQSFNVLNFMIENNFKISVDIYAYIIDRKTDPNVKSYVVKNYNKIMQNDINYINYENRPNYKLL</sequence>
<dbReference type="EMBL" id="MH046811">
    <property type="protein sequence ID" value="UFX99757.1"/>
    <property type="molecule type" value="Genomic_DNA"/>
</dbReference>
<dbReference type="SUPFAM" id="SSF48403">
    <property type="entry name" value="Ankyrin repeat"/>
    <property type="match status" value="1"/>
</dbReference>
<gene>
    <name evidence="1" type="ORF">Mb0187</name>
</gene>
<organism evidence="1">
    <name type="scientific">Megavirus baoshan</name>
    <dbReference type="NCBI Taxonomy" id="2496520"/>
    <lineage>
        <taxon>Viruses</taxon>
        <taxon>Varidnaviria</taxon>
        <taxon>Bamfordvirae</taxon>
        <taxon>Nucleocytoviricota</taxon>
        <taxon>Megaviricetes</taxon>
        <taxon>Imitervirales</taxon>
        <taxon>Mimiviridae</taxon>
        <taxon>Megamimivirinae</taxon>
        <taxon>Megavirus</taxon>
        <taxon>Megavirus baoshanense</taxon>
    </lineage>
</organism>
<accession>A0A8K1T2A9</accession>
<protein>
    <submittedName>
        <fullName evidence="1">Ankyrin repeat protein</fullName>
    </submittedName>
</protein>
<reference evidence="1" key="1">
    <citation type="submission" date="2018-03" db="EMBL/GenBank/DDBJ databases">
        <title>Draft genome sequences of Megaviruse, new member of the family Mimiviridae isolated from water in Shanghai, China.</title>
        <authorList>
            <person name="Xia Y."/>
        </authorList>
    </citation>
    <scope>NUCLEOTIDE SEQUENCE</scope>
    <source>
        <strain evidence="1">SH</strain>
    </source>
</reference>
<dbReference type="InterPro" id="IPR036770">
    <property type="entry name" value="Ankyrin_rpt-contain_sf"/>
</dbReference>
<name>A0A8K1T2A9_9VIRU</name>